<dbReference type="Proteomes" id="UP000663851">
    <property type="component" value="Unassembled WGS sequence"/>
</dbReference>
<proteinExistence type="predicted"/>
<name>A0A820JQ12_9BILA</name>
<organism evidence="2 4">
    <name type="scientific">Rotaria socialis</name>
    <dbReference type="NCBI Taxonomy" id="392032"/>
    <lineage>
        <taxon>Eukaryota</taxon>
        <taxon>Metazoa</taxon>
        <taxon>Spiralia</taxon>
        <taxon>Gnathifera</taxon>
        <taxon>Rotifera</taxon>
        <taxon>Eurotatoria</taxon>
        <taxon>Bdelloidea</taxon>
        <taxon>Philodinida</taxon>
        <taxon>Philodinidae</taxon>
        <taxon>Rotaria</taxon>
    </lineage>
</organism>
<protein>
    <submittedName>
        <fullName evidence="2">Uncharacterized protein</fullName>
    </submittedName>
</protein>
<evidence type="ECO:0000313" key="4">
    <source>
        <dbReference type="Proteomes" id="UP000663851"/>
    </source>
</evidence>
<comment type="caution">
    <text evidence="2">The sequence shown here is derived from an EMBL/GenBank/DDBJ whole genome shotgun (WGS) entry which is preliminary data.</text>
</comment>
<evidence type="ECO:0000256" key="1">
    <source>
        <dbReference type="SAM" id="MobiDB-lite"/>
    </source>
</evidence>
<dbReference type="EMBL" id="CAJOBS010002007">
    <property type="protein sequence ID" value="CAF4782985.1"/>
    <property type="molecule type" value="Genomic_DNA"/>
</dbReference>
<evidence type="ECO:0000313" key="2">
    <source>
        <dbReference type="EMBL" id="CAF4331189.1"/>
    </source>
</evidence>
<feature type="region of interest" description="Disordered" evidence="1">
    <location>
        <begin position="90"/>
        <end position="140"/>
    </location>
</feature>
<reference evidence="2" key="1">
    <citation type="submission" date="2021-02" db="EMBL/GenBank/DDBJ databases">
        <authorList>
            <person name="Nowell W R."/>
        </authorList>
    </citation>
    <scope>NUCLEOTIDE SEQUENCE</scope>
</reference>
<dbReference type="Proteomes" id="UP000663838">
    <property type="component" value="Unassembled WGS sequence"/>
</dbReference>
<evidence type="ECO:0000313" key="3">
    <source>
        <dbReference type="EMBL" id="CAF4782985.1"/>
    </source>
</evidence>
<sequence>MSFFFADDLAAVLPGQIAFRFTDQCIDLERRLQSFLDQLEFYSILSVQPINYAKTQAMFWARAIVYPNMMPQGSRTPPDKALHTALEAQQQFDSQSTGKEDQQQTNNKNQGLINTEINNGKQTSIPSISEHISTGKGSDKKAMKELKLHLEKQLVENNIRHNELIQMFKGGSNNPVQAEVP</sequence>
<feature type="compositionally biased region" description="Polar residues" evidence="1">
    <location>
        <begin position="90"/>
        <end position="136"/>
    </location>
</feature>
<dbReference type="AlphaFoldDB" id="A0A820JQ12"/>
<gene>
    <name evidence="2" type="ORF">HFQ381_LOCUS15464</name>
    <name evidence="3" type="ORF">TOA249_LOCUS22263</name>
</gene>
<accession>A0A820JQ12</accession>
<dbReference type="EMBL" id="CAJOBO010001051">
    <property type="protein sequence ID" value="CAF4331189.1"/>
    <property type="molecule type" value="Genomic_DNA"/>
</dbReference>